<dbReference type="EC" id="2.5.1.25" evidence="1"/>
<comment type="catalytic activity">
    <reaction evidence="6">
        <text>a uridine in tRNA + S-adenosyl-L-methionine = a 3-[(3S)-3-amino-3-carboxypropyl]uridine in tRNA + S-methyl-5'-thioadenosine + H(+)</text>
        <dbReference type="Rhea" id="RHEA:62432"/>
        <dbReference type="Rhea" id="RHEA-COMP:13339"/>
        <dbReference type="Rhea" id="RHEA-COMP:16092"/>
        <dbReference type="ChEBI" id="CHEBI:15378"/>
        <dbReference type="ChEBI" id="CHEBI:17509"/>
        <dbReference type="ChEBI" id="CHEBI:59789"/>
        <dbReference type="ChEBI" id="CHEBI:65315"/>
        <dbReference type="ChEBI" id="CHEBI:82930"/>
        <dbReference type="EC" id="2.5.1.25"/>
    </reaction>
</comment>
<evidence type="ECO:0000313" key="9">
    <source>
        <dbReference type="Proteomes" id="UP001642484"/>
    </source>
</evidence>
<dbReference type="Proteomes" id="UP001642484">
    <property type="component" value="Unassembled WGS sequence"/>
</dbReference>
<comment type="caution">
    <text evidence="8">The sequence shown here is derived from an EMBL/GenBank/DDBJ whole genome shotgun (WGS) entry which is preliminary data.</text>
</comment>
<evidence type="ECO:0000256" key="4">
    <source>
        <dbReference type="ARBA" id="ARBA00022694"/>
    </source>
</evidence>
<protein>
    <recommendedName>
        <fullName evidence="1">tRNA-uridine aminocarboxypropyltransferase</fullName>
        <ecNumber evidence="1">2.5.1.25</ecNumber>
    </recommendedName>
</protein>
<accession>A0ABP0LZS7</accession>
<comment type="similarity">
    <text evidence="5">Belongs to the TDD superfamily. DTWD2 family.</text>
</comment>
<evidence type="ECO:0000256" key="1">
    <source>
        <dbReference type="ARBA" id="ARBA00012386"/>
    </source>
</evidence>
<evidence type="ECO:0000313" key="8">
    <source>
        <dbReference type="EMBL" id="CAK9044729.1"/>
    </source>
</evidence>
<gene>
    <name evidence="8" type="ORF">CCMP2556_LOCUS23493</name>
</gene>
<evidence type="ECO:0000256" key="6">
    <source>
        <dbReference type="ARBA" id="ARBA00048718"/>
    </source>
</evidence>
<dbReference type="InterPro" id="IPR039262">
    <property type="entry name" value="DTWD2/TAPT"/>
</dbReference>
<evidence type="ECO:0000256" key="3">
    <source>
        <dbReference type="ARBA" id="ARBA00022691"/>
    </source>
</evidence>
<evidence type="ECO:0000256" key="5">
    <source>
        <dbReference type="ARBA" id="ARBA00034489"/>
    </source>
</evidence>
<sequence>MHIPFRRRYVRSVTKMFRPLQGTHGNPVFESMRVSFLKRSLVSHVAACCATNMEANQAEQSLPLEASQELCSAVPQDREKVRSAKAWANYQAFLESPGGKCPHCWLMRRHCCCEGLPKLILRLRVVVLLHHLEIGQRKASNTAKLLAHFGAELLCWGVEEHDARLLQIIDEDMEGTVVLFPSENAVQASELAPERAAPVRPVRQVLVLDGGWRECVRMNAWISRGHSRFQRAKDVKTSHAKRFVTPHSAMSTETSCKAVLERERERSCMCPSRIEGPSTRIDLEGSQRRA</sequence>
<keyword evidence="9" id="KW-1185">Reference proteome</keyword>
<dbReference type="Pfam" id="PF03942">
    <property type="entry name" value="DTW"/>
    <property type="match status" value="1"/>
</dbReference>
<evidence type="ECO:0000256" key="2">
    <source>
        <dbReference type="ARBA" id="ARBA00022679"/>
    </source>
</evidence>
<proteinExistence type="inferred from homology"/>
<feature type="domain" description="DTW" evidence="7">
    <location>
        <begin position="97"/>
        <end position="278"/>
    </location>
</feature>
<keyword evidence="2" id="KW-0808">Transferase</keyword>
<dbReference type="PANTHER" id="PTHR21392:SF0">
    <property type="entry name" value="TRNA-URIDINE AMINOCARBOXYPROPYLTRANSFERASE 2"/>
    <property type="match status" value="1"/>
</dbReference>
<dbReference type="InterPro" id="IPR005636">
    <property type="entry name" value="DTW"/>
</dbReference>
<keyword evidence="3" id="KW-0949">S-adenosyl-L-methionine</keyword>
<organism evidence="8 9">
    <name type="scientific">Durusdinium trenchii</name>
    <dbReference type="NCBI Taxonomy" id="1381693"/>
    <lineage>
        <taxon>Eukaryota</taxon>
        <taxon>Sar</taxon>
        <taxon>Alveolata</taxon>
        <taxon>Dinophyceae</taxon>
        <taxon>Suessiales</taxon>
        <taxon>Symbiodiniaceae</taxon>
        <taxon>Durusdinium</taxon>
    </lineage>
</organism>
<dbReference type="PANTHER" id="PTHR21392">
    <property type="entry name" value="TRNA-URIDINE AMINOCARBOXYPROPYLTRANSFERASE 2"/>
    <property type="match status" value="1"/>
</dbReference>
<dbReference type="SMART" id="SM01144">
    <property type="entry name" value="DTW"/>
    <property type="match status" value="1"/>
</dbReference>
<keyword evidence="4" id="KW-0819">tRNA processing</keyword>
<dbReference type="EMBL" id="CAXAMN010014991">
    <property type="protein sequence ID" value="CAK9044729.1"/>
    <property type="molecule type" value="Genomic_DNA"/>
</dbReference>
<evidence type="ECO:0000259" key="7">
    <source>
        <dbReference type="SMART" id="SM01144"/>
    </source>
</evidence>
<name>A0ABP0LZS7_9DINO</name>
<reference evidence="8 9" key="1">
    <citation type="submission" date="2024-02" db="EMBL/GenBank/DDBJ databases">
        <authorList>
            <person name="Chen Y."/>
            <person name="Shah S."/>
            <person name="Dougan E. K."/>
            <person name="Thang M."/>
            <person name="Chan C."/>
        </authorList>
    </citation>
    <scope>NUCLEOTIDE SEQUENCE [LARGE SCALE GENOMIC DNA]</scope>
</reference>